<accession>A0ACC3CDF7</accession>
<name>A0ACC3CDF7_PYRYE</name>
<dbReference type="EMBL" id="CM020620">
    <property type="protein sequence ID" value="KAK1868118.1"/>
    <property type="molecule type" value="Genomic_DNA"/>
</dbReference>
<dbReference type="Proteomes" id="UP000798662">
    <property type="component" value="Chromosome 3"/>
</dbReference>
<keyword evidence="2" id="KW-1185">Reference proteome</keyword>
<evidence type="ECO:0000313" key="2">
    <source>
        <dbReference type="Proteomes" id="UP000798662"/>
    </source>
</evidence>
<gene>
    <name evidence="1" type="ORF">I4F81_010613</name>
</gene>
<sequence length="391" mass="41357">MDPGGGSPPACSIGWGTHPHVPAFISCLAPYPHRPRSPLPPSAFASSLCPSEANCAARGRDSCARGAGRWGDRSQWVSSARGGSCNGGMHVWTLLGGSANGGRVAMCRCRRPPPPTPTPVPHEPPTHPQCRFFPRSARVATPLARPRPASRHPPRAAPRSHPGRRMLAALSPHPSPPSADWNATNKGAVARRRAVPSLLVEPKGHTGDTLFCFLLFTLPVRTPVAGSCSERPLPLSLRGPPTPQWRPSRRLSDGAPPSSTPSRPYCDPHPVGEGTCFDLNWGSTPWRRFRRPQPATPGDHGGRRPHRRPLRRRQRPPPAPAGGSAAPASVVLPLEAAAAAATTAPTADVCNRRATPGSSASGSGGSSNPRRQRRTGVGRAPTAAGRQRLPR</sequence>
<organism evidence="1 2">
    <name type="scientific">Pyropia yezoensis</name>
    <name type="common">Susabi-nori</name>
    <name type="synonym">Porphyra yezoensis</name>
    <dbReference type="NCBI Taxonomy" id="2788"/>
    <lineage>
        <taxon>Eukaryota</taxon>
        <taxon>Rhodophyta</taxon>
        <taxon>Bangiophyceae</taxon>
        <taxon>Bangiales</taxon>
        <taxon>Bangiaceae</taxon>
        <taxon>Pyropia</taxon>
    </lineage>
</organism>
<reference evidence="1" key="1">
    <citation type="submission" date="2019-11" db="EMBL/GenBank/DDBJ databases">
        <title>Nori genome reveals adaptations in red seaweeds to the harsh intertidal environment.</title>
        <authorList>
            <person name="Wang D."/>
            <person name="Mao Y."/>
        </authorList>
    </citation>
    <scope>NUCLEOTIDE SEQUENCE</scope>
    <source>
        <tissue evidence="1">Gametophyte</tissue>
    </source>
</reference>
<evidence type="ECO:0000313" key="1">
    <source>
        <dbReference type="EMBL" id="KAK1868118.1"/>
    </source>
</evidence>
<proteinExistence type="predicted"/>
<protein>
    <submittedName>
        <fullName evidence="1">Uncharacterized protein</fullName>
    </submittedName>
</protein>
<comment type="caution">
    <text evidence="1">The sequence shown here is derived from an EMBL/GenBank/DDBJ whole genome shotgun (WGS) entry which is preliminary data.</text>
</comment>